<dbReference type="AlphaFoldDB" id="V6LUC1"/>
<protein>
    <submittedName>
        <fullName evidence="3">Uncharacterized protein</fullName>
    </submittedName>
</protein>
<dbReference type="EMBL" id="AUWU02000001">
    <property type="protein sequence ID" value="KAH0577226.1"/>
    <property type="molecule type" value="Genomic_DNA"/>
</dbReference>
<feature type="region of interest" description="Disordered" evidence="2">
    <location>
        <begin position="91"/>
        <end position="117"/>
    </location>
</feature>
<evidence type="ECO:0000256" key="2">
    <source>
        <dbReference type="SAM" id="MobiDB-lite"/>
    </source>
</evidence>
<proteinExistence type="predicted"/>
<evidence type="ECO:0000313" key="3">
    <source>
        <dbReference type="EMBL" id="EST48165.1"/>
    </source>
</evidence>
<evidence type="ECO:0000256" key="1">
    <source>
        <dbReference type="SAM" id="Coils"/>
    </source>
</evidence>
<feature type="coiled-coil region" evidence="1">
    <location>
        <begin position="211"/>
        <end position="241"/>
    </location>
</feature>
<sequence>MALATLLQNCNFNTNLDAQSVRPYHNPQISVNAQTTPSLNQRQRSIRTETTPDPDFQGQNFISYNNILQQQQNQHKTNTQWKQVNNQYQQDNFNNNFSQDQQTSQQHSNSQEQKAQTAMFNNKNQSNSAYQLQISQITQLLTFEQEKSNQYLDQLNNQKQENQAMQNEILRLQAQNLKAEKEHSEQLSLFREKSSSANDLQMKLDIALTQVKQLSIDLKKSESKLKKNEKATQELIQLIQENSPALGKQTKIRTQTIAKKPLNKESDRAQKVLISLKNEQNLLKNDLNLIFDEAKHAPEVIGETDVVDLYRKMKNKQQCVKDLNKYRKQVQKLGVLIK</sequence>
<dbReference type="EMBL" id="KI545999">
    <property type="protein sequence ID" value="EST48165.1"/>
    <property type="molecule type" value="Genomic_DNA"/>
</dbReference>
<keyword evidence="1" id="KW-0175">Coiled coil</keyword>
<reference evidence="4" key="2">
    <citation type="submission" date="2020-12" db="EMBL/GenBank/DDBJ databases">
        <title>New Spironucleus salmonicida genome in near-complete chromosomes.</title>
        <authorList>
            <person name="Xu F."/>
            <person name="Kurt Z."/>
            <person name="Jimenez-Gonzalez A."/>
            <person name="Astvaldsson A."/>
            <person name="Andersson J.O."/>
            <person name="Svard S.G."/>
        </authorList>
    </citation>
    <scope>NUCLEOTIDE SEQUENCE</scope>
    <source>
        <strain evidence="4">ATCC 50377</strain>
    </source>
</reference>
<feature type="region of interest" description="Disordered" evidence="2">
    <location>
        <begin position="30"/>
        <end position="56"/>
    </location>
</feature>
<dbReference type="Proteomes" id="UP000018208">
    <property type="component" value="Unassembled WGS sequence"/>
</dbReference>
<gene>
    <name evidence="3" type="ORF">SS50377_11683</name>
    <name evidence="4" type="ORF">SS50377_20577</name>
</gene>
<name>V6LUC1_9EUKA</name>
<keyword evidence="5" id="KW-1185">Reference proteome</keyword>
<feature type="coiled-coil region" evidence="1">
    <location>
        <begin position="141"/>
        <end position="187"/>
    </location>
</feature>
<evidence type="ECO:0000313" key="5">
    <source>
        <dbReference type="Proteomes" id="UP000018208"/>
    </source>
</evidence>
<evidence type="ECO:0000313" key="4">
    <source>
        <dbReference type="EMBL" id="KAH0577226.1"/>
    </source>
</evidence>
<accession>V6LUC1</accession>
<feature type="compositionally biased region" description="Low complexity" evidence="2">
    <location>
        <begin position="91"/>
        <end position="113"/>
    </location>
</feature>
<organism evidence="3">
    <name type="scientific">Spironucleus salmonicida</name>
    <dbReference type="NCBI Taxonomy" id="348837"/>
    <lineage>
        <taxon>Eukaryota</taxon>
        <taxon>Metamonada</taxon>
        <taxon>Diplomonadida</taxon>
        <taxon>Hexamitidae</taxon>
        <taxon>Hexamitinae</taxon>
        <taxon>Spironucleus</taxon>
    </lineage>
</organism>
<reference evidence="3 4" key="1">
    <citation type="journal article" date="2014" name="PLoS Genet.">
        <title>The Genome of Spironucleus salmonicida Highlights a Fish Pathogen Adapted to Fluctuating Environments.</title>
        <authorList>
            <person name="Xu F."/>
            <person name="Jerlstrom-Hultqvist J."/>
            <person name="Einarsson E."/>
            <person name="Astvaldsson A."/>
            <person name="Svard S.G."/>
            <person name="Andersson J.O."/>
        </authorList>
    </citation>
    <scope>NUCLEOTIDE SEQUENCE</scope>
    <source>
        <strain evidence="4">ATCC 50377</strain>
    </source>
</reference>
<dbReference type="VEuPathDB" id="GiardiaDB:SS50377_20577"/>